<accession>A0A0M2H240</accession>
<dbReference type="PANTHER" id="PTHR34383:SF1">
    <property type="entry name" value="ADP-POLYPHOSPHATE PHOSPHOTRANSFERASE"/>
    <property type="match status" value="1"/>
</dbReference>
<comment type="caution">
    <text evidence="6">The sequence shown here is derived from an EMBL/GenBank/DDBJ whole genome shotgun (WGS) entry which is preliminary data.</text>
</comment>
<evidence type="ECO:0000313" key="7">
    <source>
        <dbReference type="Proteomes" id="UP000033956"/>
    </source>
</evidence>
<dbReference type="InterPro" id="IPR016898">
    <property type="entry name" value="Polyphosphate_phosphotransfera"/>
</dbReference>
<dbReference type="EC" id="2.7.4.-" evidence="4"/>
<keyword evidence="7" id="KW-1185">Reference proteome</keyword>
<dbReference type="RefSeq" id="WP_045275514.1">
    <property type="nucleotide sequence ID" value="NZ_BAAAUP010000003.1"/>
</dbReference>
<dbReference type="OrthoDB" id="9775224at2"/>
<sequence length="265" mass="30742">MSTSDDTPKKLSQKKYDKKIEHLQAELVAMQEWVKATGAKVIVVFEGRDTAGKGGTIKALTERVSPRVFRVAALPAPNEHEKTQMYFQRYFAHFPSAGEVVVFDRSWYNRAGVERVMGFCTPEETDRFLEQVPLVERAIVDNGIILLKYWLEVSPEEQTRRLESRIDDPRKIWKLSGMDLESYSRWFDYSRARDAMFRATDTSWAPWFLARTDDKRRGRLNIISHLLSQIPYEHIARPEIALPARQDAGDYVEPALPLRYIPAEY</sequence>
<dbReference type="InterPro" id="IPR027417">
    <property type="entry name" value="P-loop_NTPase"/>
</dbReference>
<evidence type="ECO:0000256" key="3">
    <source>
        <dbReference type="ARBA" id="ARBA00022777"/>
    </source>
</evidence>
<evidence type="ECO:0000256" key="1">
    <source>
        <dbReference type="ARBA" id="ARBA00009924"/>
    </source>
</evidence>
<dbReference type="SUPFAM" id="SSF52540">
    <property type="entry name" value="P-loop containing nucleoside triphosphate hydrolases"/>
    <property type="match status" value="1"/>
</dbReference>
<proteinExistence type="inferred from homology"/>
<dbReference type="InterPro" id="IPR022486">
    <property type="entry name" value="PPK2_PA0141"/>
</dbReference>
<dbReference type="GO" id="GO:0008976">
    <property type="term" value="F:polyphosphate kinase activity"/>
    <property type="evidence" value="ECO:0007669"/>
    <property type="project" value="UniProtKB-UniRule"/>
</dbReference>
<dbReference type="Proteomes" id="UP000033956">
    <property type="component" value="Unassembled WGS sequence"/>
</dbReference>
<dbReference type="PATRIC" id="fig|92835.4.peg.1585"/>
<keyword evidence="2 4" id="KW-0808">Transferase</keyword>
<evidence type="ECO:0000256" key="2">
    <source>
        <dbReference type="ARBA" id="ARBA00022679"/>
    </source>
</evidence>
<evidence type="ECO:0000259" key="5">
    <source>
        <dbReference type="Pfam" id="PF03976"/>
    </source>
</evidence>
<dbReference type="Pfam" id="PF03976">
    <property type="entry name" value="PPK2"/>
    <property type="match status" value="1"/>
</dbReference>
<comment type="similarity">
    <text evidence="1 4">Belongs to the polyphosphate kinase 2 (PPK2) family. Class I subfamily.</text>
</comment>
<dbReference type="STRING" id="92835.RS81_01566"/>
<dbReference type="AlphaFoldDB" id="A0A0M2H240"/>
<evidence type="ECO:0000313" key="6">
    <source>
        <dbReference type="EMBL" id="KJL40482.1"/>
    </source>
</evidence>
<comment type="function">
    <text evidence="4">Uses inorganic polyphosphate (polyP) as a donor to convert GDP to GTP or ADP to ATP.</text>
</comment>
<name>A0A0M2H240_9MICO</name>
<protein>
    <recommendedName>
        <fullName evidence="4">ADP/GDP-polyphosphate phosphotransferase</fullName>
        <ecNumber evidence="4">2.7.4.-</ecNumber>
    </recommendedName>
    <alternativeName>
        <fullName evidence="4">Polyphosphate kinase PPK2</fullName>
    </alternativeName>
</protein>
<gene>
    <name evidence="6" type="ORF">RS81_01566</name>
</gene>
<dbReference type="InterPro" id="IPR022488">
    <property type="entry name" value="PPK2-related"/>
</dbReference>
<dbReference type="EMBL" id="JYIZ01000046">
    <property type="protein sequence ID" value="KJL40482.1"/>
    <property type="molecule type" value="Genomic_DNA"/>
</dbReference>
<reference evidence="6 7" key="1">
    <citation type="submission" date="2015-02" db="EMBL/GenBank/DDBJ databases">
        <title>Draft genome sequences of ten Microbacterium spp. with emphasis on heavy metal contaminated environments.</title>
        <authorList>
            <person name="Corretto E."/>
        </authorList>
    </citation>
    <scope>NUCLEOTIDE SEQUENCE [LARGE SCALE GENOMIC DNA]</scope>
    <source>
        <strain evidence="6 7">DSM 12510</strain>
    </source>
</reference>
<keyword evidence="3 4" id="KW-0418">Kinase</keyword>
<dbReference type="Gene3D" id="3.40.50.300">
    <property type="entry name" value="P-loop containing nucleotide triphosphate hydrolases"/>
    <property type="match status" value="1"/>
</dbReference>
<dbReference type="GO" id="GO:0006793">
    <property type="term" value="P:phosphorus metabolic process"/>
    <property type="evidence" value="ECO:0007669"/>
    <property type="project" value="InterPro"/>
</dbReference>
<dbReference type="PANTHER" id="PTHR34383">
    <property type="entry name" value="POLYPHOSPHATE:AMP PHOSPHOTRANSFERASE-RELATED"/>
    <property type="match status" value="1"/>
</dbReference>
<evidence type="ECO:0000256" key="4">
    <source>
        <dbReference type="RuleBase" id="RU369062"/>
    </source>
</evidence>
<feature type="domain" description="Polyphosphate kinase-2-related" evidence="5">
    <location>
        <begin position="11"/>
        <end position="236"/>
    </location>
</feature>
<dbReference type="NCBIfam" id="TIGR03707">
    <property type="entry name" value="PPK2_P_aer"/>
    <property type="match status" value="1"/>
</dbReference>
<organism evidence="6 7">
    <name type="scientific">Microbacterium terrae</name>
    <dbReference type="NCBI Taxonomy" id="69369"/>
    <lineage>
        <taxon>Bacteria</taxon>
        <taxon>Bacillati</taxon>
        <taxon>Actinomycetota</taxon>
        <taxon>Actinomycetes</taxon>
        <taxon>Micrococcales</taxon>
        <taxon>Microbacteriaceae</taxon>
        <taxon>Microbacterium</taxon>
    </lineage>
</organism>
<dbReference type="PIRSF" id="PIRSF028756">
    <property type="entry name" value="PPK2_prd"/>
    <property type="match status" value="1"/>
</dbReference>
<comment type="subunit">
    <text evidence="4">Homotetramer.</text>
</comment>